<gene>
    <name evidence="1" type="ORF">C8F04DRAFT_1267797</name>
</gene>
<proteinExistence type="predicted"/>
<organism evidence="1 2">
    <name type="scientific">Mycena alexandri</name>
    <dbReference type="NCBI Taxonomy" id="1745969"/>
    <lineage>
        <taxon>Eukaryota</taxon>
        <taxon>Fungi</taxon>
        <taxon>Dikarya</taxon>
        <taxon>Basidiomycota</taxon>
        <taxon>Agaricomycotina</taxon>
        <taxon>Agaricomycetes</taxon>
        <taxon>Agaricomycetidae</taxon>
        <taxon>Agaricales</taxon>
        <taxon>Marasmiineae</taxon>
        <taxon>Mycenaceae</taxon>
        <taxon>Mycena</taxon>
    </lineage>
</organism>
<protein>
    <submittedName>
        <fullName evidence="1">Uncharacterized protein</fullName>
    </submittedName>
</protein>
<dbReference type="AlphaFoldDB" id="A0AAD6SIK5"/>
<accession>A0AAD6SIK5</accession>
<evidence type="ECO:0000313" key="2">
    <source>
        <dbReference type="Proteomes" id="UP001218188"/>
    </source>
</evidence>
<keyword evidence="2" id="KW-1185">Reference proteome</keyword>
<dbReference type="InterPro" id="IPR032675">
    <property type="entry name" value="LRR_dom_sf"/>
</dbReference>
<evidence type="ECO:0000313" key="1">
    <source>
        <dbReference type="EMBL" id="KAJ7026740.1"/>
    </source>
</evidence>
<name>A0AAD6SIK5_9AGAR</name>
<dbReference type="EMBL" id="JARJCM010000134">
    <property type="protein sequence ID" value="KAJ7026740.1"/>
    <property type="molecule type" value="Genomic_DNA"/>
</dbReference>
<sequence length="453" mass="50304">MATTLTLTQEVGKLSYSPTAFTASLVLAGFALRVIEHNFQSAYVPDDITELPRRRHTTPSAAMAVAALVFPEFTQLKADIHYEIALSHARRVVRQRKELEIIRQQRHANNALASETQEEWLGQEADPVSLDGPAAVPMPVEIGADDDFKDVFQFLHLNLDPKQVLSPENKDVRDELTSTLGLKPGKELKSNTPMVEFKRGVVYEDGRLDLCKMVVGPTHIDRLLDALDENTVVTQFLLGNNVISTTGARRIAKFITDHPERIETWYVAGNHIRAASFQLLVDAMVNSPRITNVWLKRNPLTPDSVDNVVRLITQTPKLRTLDLENTELGNEGVAKIMAEITVMSVQISLSFFPFIGSGRTQSNSDRAPVTSGHTITHYIRPCTTPVILQHHSSSLRLINGSPVPGPIPEYIALVQSWIAEYSFLIIHFAFITSPYLGHLRPHSSPRSPSGHPG</sequence>
<dbReference type="Gene3D" id="3.80.10.10">
    <property type="entry name" value="Ribonuclease Inhibitor"/>
    <property type="match status" value="1"/>
</dbReference>
<dbReference type="Proteomes" id="UP001218188">
    <property type="component" value="Unassembled WGS sequence"/>
</dbReference>
<reference evidence="1" key="1">
    <citation type="submission" date="2023-03" db="EMBL/GenBank/DDBJ databases">
        <title>Massive genome expansion in bonnet fungi (Mycena s.s.) driven by repeated elements and novel gene families across ecological guilds.</title>
        <authorList>
            <consortium name="Lawrence Berkeley National Laboratory"/>
            <person name="Harder C.B."/>
            <person name="Miyauchi S."/>
            <person name="Viragh M."/>
            <person name="Kuo A."/>
            <person name="Thoen E."/>
            <person name="Andreopoulos B."/>
            <person name="Lu D."/>
            <person name="Skrede I."/>
            <person name="Drula E."/>
            <person name="Henrissat B."/>
            <person name="Morin E."/>
            <person name="Kohler A."/>
            <person name="Barry K."/>
            <person name="LaButti K."/>
            <person name="Morin E."/>
            <person name="Salamov A."/>
            <person name="Lipzen A."/>
            <person name="Mereny Z."/>
            <person name="Hegedus B."/>
            <person name="Baldrian P."/>
            <person name="Stursova M."/>
            <person name="Weitz H."/>
            <person name="Taylor A."/>
            <person name="Grigoriev I.V."/>
            <person name="Nagy L.G."/>
            <person name="Martin F."/>
            <person name="Kauserud H."/>
        </authorList>
    </citation>
    <scope>NUCLEOTIDE SEQUENCE</scope>
    <source>
        <strain evidence="1">CBHHK200</strain>
    </source>
</reference>
<dbReference type="SUPFAM" id="SSF52047">
    <property type="entry name" value="RNI-like"/>
    <property type="match status" value="1"/>
</dbReference>
<comment type="caution">
    <text evidence="1">The sequence shown here is derived from an EMBL/GenBank/DDBJ whole genome shotgun (WGS) entry which is preliminary data.</text>
</comment>